<dbReference type="AlphaFoldDB" id="A0A1T4QV57"/>
<evidence type="ECO:0000313" key="1">
    <source>
        <dbReference type="EMBL" id="SKA07584.1"/>
    </source>
</evidence>
<reference evidence="1 2" key="1">
    <citation type="submission" date="2017-02" db="EMBL/GenBank/DDBJ databases">
        <authorList>
            <person name="Peterson S.W."/>
        </authorList>
    </citation>
    <scope>NUCLEOTIDE SEQUENCE [LARGE SCALE GENOMIC DNA]</scope>
    <source>
        <strain evidence="1 2">ATCC 17233</strain>
    </source>
</reference>
<dbReference type="EMBL" id="FUXA01000028">
    <property type="protein sequence ID" value="SKA07584.1"/>
    <property type="molecule type" value="Genomic_DNA"/>
</dbReference>
<name>A0A1T4QV57_9FIRM</name>
<protein>
    <submittedName>
        <fullName evidence="1">Uncharacterized protein</fullName>
    </submittedName>
</protein>
<evidence type="ECO:0000313" key="2">
    <source>
        <dbReference type="Proteomes" id="UP000189857"/>
    </source>
</evidence>
<dbReference type="RefSeq" id="WP_078788299.1">
    <property type="nucleotide sequence ID" value="NZ_FMTO01000002.1"/>
</dbReference>
<dbReference type="Proteomes" id="UP000189857">
    <property type="component" value="Unassembled WGS sequence"/>
</dbReference>
<accession>A0A1T4QV57</accession>
<sequence>MLNKKNLAELNLNEEQLKKYKEFEEKEKIYRAALQRCNVHHTAIDKIISMSDLNKVPSDNIQELEENIKETWEDFIF</sequence>
<gene>
    <name evidence="1" type="ORF">SAMN02745110_02531</name>
</gene>
<organism evidence="1 2">
    <name type="scientific">Eubacterium ruminantium</name>
    <dbReference type="NCBI Taxonomy" id="42322"/>
    <lineage>
        <taxon>Bacteria</taxon>
        <taxon>Bacillati</taxon>
        <taxon>Bacillota</taxon>
        <taxon>Clostridia</taxon>
        <taxon>Eubacteriales</taxon>
        <taxon>Eubacteriaceae</taxon>
        <taxon>Eubacterium</taxon>
    </lineage>
</organism>
<keyword evidence="2" id="KW-1185">Reference proteome</keyword>
<proteinExistence type="predicted"/>